<keyword evidence="1" id="KW-1133">Transmembrane helix</keyword>
<reference evidence="3 4" key="1">
    <citation type="submission" date="2024-06" db="EMBL/GenBank/DDBJ databases">
        <authorList>
            <person name="Li Z."/>
            <person name="Jiang Y."/>
        </authorList>
    </citation>
    <scope>NUCLEOTIDE SEQUENCE [LARGE SCALE GENOMIC DNA]</scope>
    <source>
        <strain evidence="3 4">HSW-8</strain>
    </source>
</reference>
<keyword evidence="4" id="KW-1185">Reference proteome</keyword>
<dbReference type="Proteomes" id="UP001465331">
    <property type="component" value="Unassembled WGS sequence"/>
</dbReference>
<evidence type="ECO:0000313" key="3">
    <source>
        <dbReference type="EMBL" id="MES0874333.1"/>
    </source>
</evidence>
<keyword evidence="1" id="KW-0472">Membrane</keyword>
<accession>A0ABV2AAR6</accession>
<dbReference type="Gene3D" id="6.10.340.10">
    <property type="match status" value="1"/>
</dbReference>
<evidence type="ECO:0000313" key="4">
    <source>
        <dbReference type="Proteomes" id="UP001465331"/>
    </source>
</evidence>
<gene>
    <name evidence="3" type="ORF">ABSH63_10010</name>
</gene>
<feature type="domain" description="HAMP" evidence="2">
    <location>
        <begin position="219"/>
        <end position="272"/>
    </location>
</feature>
<evidence type="ECO:0000259" key="2">
    <source>
        <dbReference type="PROSITE" id="PS50885"/>
    </source>
</evidence>
<feature type="transmembrane region" description="Helical" evidence="1">
    <location>
        <begin position="20"/>
        <end position="40"/>
    </location>
</feature>
<dbReference type="Pfam" id="PF00672">
    <property type="entry name" value="HAMP"/>
    <property type="match status" value="1"/>
</dbReference>
<dbReference type="CDD" id="cd19410">
    <property type="entry name" value="HK9-like_sensor"/>
    <property type="match status" value="1"/>
</dbReference>
<organism evidence="3 4">
    <name type="scientific">Sinimarinibacterium thermocellulolyticum</name>
    <dbReference type="NCBI Taxonomy" id="3170016"/>
    <lineage>
        <taxon>Bacteria</taxon>
        <taxon>Pseudomonadati</taxon>
        <taxon>Pseudomonadota</taxon>
        <taxon>Gammaproteobacteria</taxon>
        <taxon>Nevskiales</taxon>
        <taxon>Nevskiaceae</taxon>
        <taxon>Sinimarinibacterium</taxon>
    </lineage>
</organism>
<dbReference type="EMBL" id="JBEPIJ010000010">
    <property type="protein sequence ID" value="MES0874333.1"/>
    <property type="molecule type" value="Genomic_DNA"/>
</dbReference>
<name>A0ABV2AAR6_9GAMM</name>
<dbReference type="InterPro" id="IPR003660">
    <property type="entry name" value="HAMP_dom"/>
</dbReference>
<evidence type="ECO:0000256" key="1">
    <source>
        <dbReference type="SAM" id="Phobius"/>
    </source>
</evidence>
<sequence length="273" mass="30426">MTRPRMTENWLNDRGLRVKAILVLGSLFGLFAITAALFLLNQREVHEARRLSEHTVEVLHAANGLILAAVSQQSALRGYGLTSDARFLAPYQSARTDFEHHAGTLKQLTADNPEQQARLLDITRLMAAWQLEFATPLLDYAESGRQLDRVVELIKLSRGRELMDTLRARGLEFIAVEESLLQMRSARLADALDNVRRLAIGLLLAAALSTAIFMVAIQRTLVTPMNRLTALIGRLTGGDLDLEVPYTERKDEVGAIAGALERFRCTALQIQQR</sequence>
<comment type="caution">
    <text evidence="3">The sequence shown here is derived from an EMBL/GenBank/DDBJ whole genome shotgun (WGS) entry which is preliminary data.</text>
</comment>
<dbReference type="InterPro" id="IPR007891">
    <property type="entry name" value="CHASE3"/>
</dbReference>
<dbReference type="PANTHER" id="PTHR32089">
    <property type="entry name" value="METHYL-ACCEPTING CHEMOTAXIS PROTEIN MCPB"/>
    <property type="match status" value="1"/>
</dbReference>
<proteinExistence type="predicted"/>
<dbReference type="SMART" id="SM00304">
    <property type="entry name" value="HAMP"/>
    <property type="match status" value="1"/>
</dbReference>
<dbReference type="Pfam" id="PF05227">
    <property type="entry name" value="CHASE3"/>
    <property type="match status" value="1"/>
</dbReference>
<keyword evidence="1" id="KW-0812">Transmembrane</keyword>
<dbReference type="PROSITE" id="PS50885">
    <property type="entry name" value="HAMP"/>
    <property type="match status" value="1"/>
</dbReference>
<protein>
    <submittedName>
        <fullName evidence="3">CHASE3 domain-containing protein</fullName>
    </submittedName>
</protein>
<feature type="transmembrane region" description="Helical" evidence="1">
    <location>
        <begin position="198"/>
        <end position="217"/>
    </location>
</feature>
<dbReference type="SUPFAM" id="SSF158472">
    <property type="entry name" value="HAMP domain-like"/>
    <property type="match status" value="1"/>
</dbReference>
<dbReference type="CDD" id="cd06225">
    <property type="entry name" value="HAMP"/>
    <property type="match status" value="1"/>
</dbReference>
<dbReference type="PANTHER" id="PTHR32089:SF112">
    <property type="entry name" value="LYSOZYME-LIKE PROTEIN-RELATED"/>
    <property type="match status" value="1"/>
</dbReference>